<accession>A0A166DL38</accession>
<keyword evidence="2" id="KW-1133">Transmembrane helix</keyword>
<feature type="compositionally biased region" description="Low complexity" evidence="1">
    <location>
        <begin position="477"/>
        <end position="514"/>
    </location>
</feature>
<dbReference type="Proteomes" id="UP000077245">
    <property type="component" value="Unassembled WGS sequence"/>
</dbReference>
<feature type="compositionally biased region" description="Low complexity" evidence="1">
    <location>
        <begin position="199"/>
        <end position="208"/>
    </location>
</feature>
<reference evidence="3 4" key="1">
    <citation type="submission" date="2016-04" db="EMBL/GenBank/DDBJ databases">
        <title>Genome sequence of Methanobrevibacter curvatus DSM 11111.</title>
        <authorList>
            <person name="Poehlein A."/>
            <person name="Seedorf H."/>
            <person name="Daniel R."/>
        </authorList>
    </citation>
    <scope>NUCLEOTIDE SEQUENCE [LARGE SCALE GENOMIC DNA]</scope>
    <source>
        <strain evidence="3 4">DSM 11111</strain>
    </source>
</reference>
<evidence type="ECO:0000313" key="3">
    <source>
        <dbReference type="EMBL" id="KZX15710.1"/>
    </source>
</evidence>
<protein>
    <recommendedName>
        <fullName evidence="5">Flp pilus assembly protein RcpC/CpaB domain-containing protein</fullName>
    </recommendedName>
</protein>
<comment type="caution">
    <text evidence="3">The sequence shown here is derived from an EMBL/GenBank/DDBJ whole genome shotgun (WGS) entry which is preliminary data.</text>
</comment>
<dbReference type="InterPro" id="IPR007509">
    <property type="entry name" value="DUF515"/>
</dbReference>
<dbReference type="OrthoDB" id="77766at2157"/>
<name>A0A166DL38_9EURY</name>
<feature type="compositionally biased region" description="Basic residues" evidence="1">
    <location>
        <begin position="28"/>
        <end position="53"/>
    </location>
</feature>
<evidence type="ECO:0000256" key="2">
    <source>
        <dbReference type="SAM" id="Phobius"/>
    </source>
</evidence>
<evidence type="ECO:0000256" key="1">
    <source>
        <dbReference type="SAM" id="MobiDB-lite"/>
    </source>
</evidence>
<evidence type="ECO:0008006" key="5">
    <source>
        <dbReference type="Google" id="ProtNLM"/>
    </source>
</evidence>
<dbReference type="STRING" id="49547.MBCUR_02020"/>
<feature type="region of interest" description="Disordered" evidence="1">
    <location>
        <begin position="1"/>
        <end position="76"/>
    </location>
</feature>
<dbReference type="EMBL" id="LWMV01000028">
    <property type="protein sequence ID" value="KZX15710.1"/>
    <property type="molecule type" value="Genomic_DNA"/>
</dbReference>
<proteinExistence type="predicted"/>
<feature type="compositionally biased region" description="Basic and acidic residues" evidence="1">
    <location>
        <begin position="1"/>
        <end position="27"/>
    </location>
</feature>
<feature type="region of interest" description="Disordered" evidence="1">
    <location>
        <begin position="477"/>
        <end position="519"/>
    </location>
</feature>
<organism evidence="3 4">
    <name type="scientific">Methanobrevibacter curvatus</name>
    <dbReference type="NCBI Taxonomy" id="49547"/>
    <lineage>
        <taxon>Archaea</taxon>
        <taxon>Methanobacteriati</taxon>
        <taxon>Methanobacteriota</taxon>
        <taxon>Methanomada group</taxon>
        <taxon>Methanobacteria</taxon>
        <taxon>Methanobacteriales</taxon>
        <taxon>Methanobacteriaceae</taxon>
        <taxon>Methanobrevibacter</taxon>
    </lineage>
</organism>
<sequence length="663" mass="76187">MTKKDEMKLKNKSNHDNTIEKDNEINKPKKNILNKFKVFKKNRKISKNNKNKKEKKDKNKKNEKIKKKNIDKKNLKNKNLNISGKEKKKNFNNNIFNKKILKKIKNFPMNFSIDKFIPFEKDKKEEKLIKKESKKKEFAEEKTGKKTYKKKEKESIGKYKVENKEYQINTYNYNDDKTNIIHDSKTNSNYDDEKDNDDNNGNNGNFNNSLRFLKNIKQIDNGKKEKKESEEFLEKDYEKRVNKLKLNKKNNLNPNESKKDIEDNNGLNKILNSVNNIFDVKKNDSKKNGLDLADEKKIYIGGAIFGVIIIVLIFTGYYFFFYSPFQTELSNSKTLKLNELNSLFKGPLLVDSNAMSLKSEIENGKTPEEVNSIDILRPATVSWRNYHNRNINIVKDNFSRVMGTYTINNEKNLIINVDKAHELVNSNDAQILSNIEFKTPDTVIIPLLISRLQSGGGLISIGSVVDLYFINLEEKSQSSSNDSSSTTNESNVNSGNQNNYNNNTNTNIDNKNPSSIFNENKNNENYPVISGATVLAILRSKNSGSIDANYIKTYSNTKNEIININEEKTGFSTDVEQLLQSIAAGGLDDSLISGILNNYGLKLSQYERESNIADLEVEYLILLEVPRSDVNFILNNMENIILTIPSNDAPKWMINELKNTYNN</sequence>
<dbReference type="PATRIC" id="fig|49547.3.peg.214"/>
<keyword evidence="2" id="KW-0812">Transmembrane</keyword>
<evidence type="ECO:0000313" key="4">
    <source>
        <dbReference type="Proteomes" id="UP000077245"/>
    </source>
</evidence>
<keyword evidence="4" id="KW-1185">Reference proteome</keyword>
<dbReference type="RefSeq" id="WP_157077495.1">
    <property type="nucleotide sequence ID" value="NZ_LWMV01000028.1"/>
</dbReference>
<feature type="region of interest" description="Disordered" evidence="1">
    <location>
        <begin position="178"/>
        <end position="208"/>
    </location>
</feature>
<gene>
    <name evidence="3" type="ORF">MBCUR_02020</name>
</gene>
<feature type="transmembrane region" description="Helical" evidence="2">
    <location>
        <begin position="298"/>
        <end position="320"/>
    </location>
</feature>
<dbReference type="AlphaFoldDB" id="A0A166DL38"/>
<keyword evidence="2" id="KW-0472">Membrane</keyword>
<dbReference type="Pfam" id="PF04415">
    <property type="entry name" value="DUF515"/>
    <property type="match status" value="1"/>
</dbReference>